<dbReference type="Gene3D" id="3.90.180.10">
    <property type="entry name" value="Medium-chain alcohol dehydrogenases, catalytic domain"/>
    <property type="match status" value="1"/>
</dbReference>
<dbReference type="GO" id="GO:0016491">
    <property type="term" value="F:oxidoreductase activity"/>
    <property type="evidence" value="ECO:0007669"/>
    <property type="project" value="InterPro"/>
</dbReference>
<dbReference type="InterPro" id="IPR011032">
    <property type="entry name" value="GroES-like_sf"/>
</dbReference>
<organism evidence="5 6">
    <name type="scientific">Candidozyma pseudohaemuli</name>
    <dbReference type="NCBI Taxonomy" id="418784"/>
    <lineage>
        <taxon>Eukaryota</taxon>
        <taxon>Fungi</taxon>
        <taxon>Dikarya</taxon>
        <taxon>Ascomycota</taxon>
        <taxon>Saccharomycotina</taxon>
        <taxon>Pichiomycetes</taxon>
        <taxon>Metschnikowiaceae</taxon>
        <taxon>Candidozyma</taxon>
    </lineage>
</organism>
<dbReference type="Pfam" id="PF13602">
    <property type="entry name" value="ADH_zinc_N_2"/>
    <property type="match status" value="1"/>
</dbReference>
<dbReference type="Gene3D" id="3.40.50.720">
    <property type="entry name" value="NAD(P)-binding Rossmann-like Domain"/>
    <property type="match status" value="1"/>
</dbReference>
<dbReference type="InterPro" id="IPR013154">
    <property type="entry name" value="ADH-like_N"/>
</dbReference>
<comment type="similarity">
    <text evidence="3">Belongs to the YIM1 family.</text>
</comment>
<feature type="domain" description="Enoyl reductase (ER)" evidence="4">
    <location>
        <begin position="20"/>
        <end position="362"/>
    </location>
</feature>
<keyword evidence="2" id="KW-0551">Lipid droplet</keyword>
<evidence type="ECO:0000313" key="6">
    <source>
        <dbReference type="Proteomes" id="UP000241107"/>
    </source>
</evidence>
<dbReference type="InterPro" id="IPR036291">
    <property type="entry name" value="NAD(P)-bd_dom_sf"/>
</dbReference>
<comment type="subcellular location">
    <subcellularLocation>
        <location evidence="1">Lipid droplet</location>
    </subcellularLocation>
</comment>
<accession>A0A2P7YPQ3</accession>
<dbReference type="GeneID" id="36566570"/>
<name>A0A2P7YPQ3_9ASCO</name>
<dbReference type="InterPro" id="IPR020843">
    <property type="entry name" value="ER"/>
</dbReference>
<dbReference type="Pfam" id="PF08240">
    <property type="entry name" value="ADH_N"/>
    <property type="match status" value="1"/>
</dbReference>
<protein>
    <recommendedName>
        <fullName evidence="4">Enoyl reductase (ER) domain-containing protein</fullName>
    </recommendedName>
</protein>
<dbReference type="SMART" id="SM00829">
    <property type="entry name" value="PKS_ER"/>
    <property type="match status" value="1"/>
</dbReference>
<evidence type="ECO:0000256" key="1">
    <source>
        <dbReference type="ARBA" id="ARBA00004502"/>
    </source>
</evidence>
<keyword evidence="6" id="KW-1185">Reference proteome</keyword>
<dbReference type="PANTHER" id="PTHR11695">
    <property type="entry name" value="ALCOHOL DEHYDROGENASE RELATED"/>
    <property type="match status" value="1"/>
</dbReference>
<dbReference type="STRING" id="418784.A0A2P7YPQ3"/>
<dbReference type="OrthoDB" id="3509362at2759"/>
<dbReference type="Proteomes" id="UP000241107">
    <property type="component" value="Unassembled WGS sequence"/>
</dbReference>
<dbReference type="InterPro" id="IPR050700">
    <property type="entry name" value="YIM1/Zinc_Alcohol_DH_Fams"/>
</dbReference>
<evidence type="ECO:0000313" key="5">
    <source>
        <dbReference type="EMBL" id="PSK37930.1"/>
    </source>
</evidence>
<dbReference type="AlphaFoldDB" id="A0A2P7YPQ3"/>
<comment type="caution">
    <text evidence="5">The sequence shown here is derived from an EMBL/GenBank/DDBJ whole genome shotgun (WGS) entry which is preliminary data.</text>
</comment>
<proteinExistence type="inferred from homology"/>
<dbReference type="RefSeq" id="XP_024713440.1">
    <property type="nucleotide sequence ID" value="XM_024858530.1"/>
</dbReference>
<dbReference type="SUPFAM" id="SSF51735">
    <property type="entry name" value="NAD(P)-binding Rossmann-fold domains"/>
    <property type="match status" value="1"/>
</dbReference>
<evidence type="ECO:0000259" key="4">
    <source>
        <dbReference type="SMART" id="SM00829"/>
    </source>
</evidence>
<reference evidence="5 6" key="1">
    <citation type="submission" date="2018-03" db="EMBL/GenBank/DDBJ databases">
        <title>Candida pseudohaemulonii genome assembly and annotation.</title>
        <authorList>
            <person name="Munoz J.F."/>
            <person name="Gade L.G."/>
            <person name="Chow N.A."/>
            <person name="Litvintseva A.P."/>
            <person name="Loparev V.N."/>
            <person name="Cuomo C.A."/>
        </authorList>
    </citation>
    <scope>NUCLEOTIDE SEQUENCE [LARGE SCALE GENOMIC DNA]</scope>
    <source>
        <strain evidence="5 6">B12108</strain>
    </source>
</reference>
<evidence type="ECO:0000256" key="2">
    <source>
        <dbReference type="ARBA" id="ARBA00022677"/>
    </source>
</evidence>
<dbReference type="SUPFAM" id="SSF50129">
    <property type="entry name" value="GroES-like"/>
    <property type="match status" value="1"/>
</dbReference>
<gene>
    <name evidence="5" type="ORF">C7M61_003181</name>
</gene>
<evidence type="ECO:0000256" key="3">
    <source>
        <dbReference type="ARBA" id="ARBA00038249"/>
    </source>
</evidence>
<dbReference type="GO" id="GO:0005739">
    <property type="term" value="C:mitochondrion"/>
    <property type="evidence" value="ECO:0007669"/>
    <property type="project" value="TreeGrafter"/>
</dbReference>
<sequence>MSLKFRAVQFTSAASPLLIKEDQLNVEKDSNGNYVVDPTKVLVKIKCAALNPVDLVSKNTTPVPLAYKTKGIGYDYSGIVVGIGAEAEKNTGVKIGSKVCGMFQEVLGRGSLAEYALMDTATSSGASIHEFPEGLTFQEAASYPLVMGTAVLMFSKIQKQNKKRRILILGSGTSVGKFCVQIAKNVYGFEDVVTTCSPASVNLVKLLGGNTWIDYTAWDLILDPVLELVGMKGKFDVIFDCAGNSDLFPQMLNILVGRKEGGTYVTISGDYKYSYSAPTTVQLIWNNIGLPKRLLESKVGWLDYSYDFVGVIKSMYPWQKECKEYIADKKVKLTIDSVYPFVEFDKAYERLGSNKANGKVVVNVEDDA</sequence>
<dbReference type="PANTHER" id="PTHR11695:SF294">
    <property type="entry name" value="RETICULON-4-INTERACTING PROTEIN 1, MITOCHONDRIAL"/>
    <property type="match status" value="1"/>
</dbReference>
<dbReference type="GO" id="GO:0005811">
    <property type="term" value="C:lipid droplet"/>
    <property type="evidence" value="ECO:0007669"/>
    <property type="project" value="UniProtKB-SubCell"/>
</dbReference>
<dbReference type="EMBL" id="PYFQ01000007">
    <property type="protein sequence ID" value="PSK37930.1"/>
    <property type="molecule type" value="Genomic_DNA"/>
</dbReference>
<dbReference type="VEuPathDB" id="FungiDB:C7M61_003181"/>